<evidence type="ECO:0000313" key="1">
    <source>
        <dbReference type="EMBL" id="QTA93685.1"/>
    </source>
</evidence>
<reference evidence="1" key="1">
    <citation type="journal article" date="2021" name="Microb. Physiol.">
        <title>Proteogenomic Insights into the Physiology of Marine, Sulfate-Reducing, Filamentous Desulfonema limicola and Desulfonema magnum.</title>
        <authorList>
            <person name="Schnaars V."/>
            <person name="Wohlbrand L."/>
            <person name="Scheve S."/>
            <person name="Hinrichs C."/>
            <person name="Reinhardt R."/>
            <person name="Rabus R."/>
        </authorList>
    </citation>
    <scope>NUCLEOTIDE SEQUENCE</scope>
    <source>
        <strain evidence="1">4be13</strain>
    </source>
</reference>
<dbReference type="Proteomes" id="UP000663722">
    <property type="component" value="Chromosome"/>
</dbReference>
<evidence type="ECO:0000313" key="2">
    <source>
        <dbReference type="Proteomes" id="UP000663722"/>
    </source>
</evidence>
<dbReference type="AlphaFoldDB" id="A0A975BZK9"/>
<proteinExistence type="predicted"/>
<gene>
    <name evidence="1" type="ORF">dnm_097890</name>
</gene>
<keyword evidence="2" id="KW-1185">Reference proteome</keyword>
<name>A0A975BZK9_9BACT</name>
<dbReference type="KEGG" id="dmm:dnm_097890"/>
<protein>
    <submittedName>
        <fullName evidence="1">Uncharacterized protein</fullName>
    </submittedName>
</protein>
<accession>A0A975BZK9</accession>
<sequence length="41" mass="4499">MKKCLLSLIVAVLGMITIVTGTLYASEIIDNVKIRSLVIHK</sequence>
<dbReference type="EMBL" id="CP061800">
    <property type="protein sequence ID" value="QTA93685.1"/>
    <property type="molecule type" value="Genomic_DNA"/>
</dbReference>
<organism evidence="1 2">
    <name type="scientific">Desulfonema magnum</name>
    <dbReference type="NCBI Taxonomy" id="45655"/>
    <lineage>
        <taxon>Bacteria</taxon>
        <taxon>Pseudomonadati</taxon>
        <taxon>Thermodesulfobacteriota</taxon>
        <taxon>Desulfobacteria</taxon>
        <taxon>Desulfobacterales</taxon>
        <taxon>Desulfococcaceae</taxon>
        <taxon>Desulfonema</taxon>
    </lineage>
</organism>